<dbReference type="PANTHER" id="PTHR12224">
    <property type="entry name" value="BETA-1,4-MANNOSYL-GLYCOPROTEIN BETA-1,4-N-ACETYLGLUCOSAMINYL-TRANSFERASE"/>
    <property type="match status" value="1"/>
</dbReference>
<name>A0ABR0DZ86_ZASCE</name>
<evidence type="ECO:0000313" key="3">
    <source>
        <dbReference type="Proteomes" id="UP001305779"/>
    </source>
</evidence>
<accession>A0ABR0DZ86</accession>
<evidence type="ECO:0000313" key="2">
    <source>
        <dbReference type="EMBL" id="KAK4494464.1"/>
    </source>
</evidence>
<protein>
    <recommendedName>
        <fullName evidence="4">Glycosyltransferase family 17 protein</fullName>
    </recommendedName>
</protein>
<organism evidence="2 3">
    <name type="scientific">Zasmidium cellare</name>
    <name type="common">Wine cellar mold</name>
    <name type="synonym">Racodium cellare</name>
    <dbReference type="NCBI Taxonomy" id="395010"/>
    <lineage>
        <taxon>Eukaryota</taxon>
        <taxon>Fungi</taxon>
        <taxon>Dikarya</taxon>
        <taxon>Ascomycota</taxon>
        <taxon>Pezizomycotina</taxon>
        <taxon>Dothideomycetes</taxon>
        <taxon>Dothideomycetidae</taxon>
        <taxon>Mycosphaerellales</taxon>
        <taxon>Mycosphaerellaceae</taxon>
        <taxon>Zasmidium</taxon>
    </lineage>
</organism>
<dbReference type="PANTHER" id="PTHR12224:SF0">
    <property type="entry name" value="BETA-1,4-MANNOSYL-GLYCOPROTEIN 4-BETA-N-ACETYLGLUCOSAMINYLTRANSFERASE"/>
    <property type="match status" value="1"/>
</dbReference>
<feature type="transmembrane region" description="Helical" evidence="1">
    <location>
        <begin position="12"/>
        <end position="29"/>
    </location>
</feature>
<dbReference type="Pfam" id="PF04724">
    <property type="entry name" value="Glyco_transf_17"/>
    <property type="match status" value="2"/>
</dbReference>
<dbReference type="EMBL" id="JAXOVC010000014">
    <property type="protein sequence ID" value="KAK4494464.1"/>
    <property type="molecule type" value="Genomic_DNA"/>
</dbReference>
<evidence type="ECO:0008006" key="4">
    <source>
        <dbReference type="Google" id="ProtNLM"/>
    </source>
</evidence>
<evidence type="ECO:0000256" key="1">
    <source>
        <dbReference type="SAM" id="Phobius"/>
    </source>
</evidence>
<sequence>MLSTLGLLAQRNALIAFATMSVLTLFFTLRGSSNSYRHAAATSEQHKQSGLATPPSSLDETAGLCRSHNFQPHRSNGSNHRKIYDLFLFSHELDWLEIRLNTLAPYVDYFVIVESPTTFTGMEKLLYLQQNWSNFTQFHDKIIHKVVRDPGPSIGTSTWIHEDYFRNSLFQSTFPTLLFTEKEAHEGDVILVSDVDEIPKPETINVLRHCNFPDRLTLRSHFYYYSFQWLHVGEQWPHPQATVFHGLSKTLSPNELRNGIGGPSSWWPFRASIHRWWQKSDMWNAAWHCSSCFATLAEMRAKMESFSHTPLNTAENRDESTMLERVRHGKDLFGREGQEYERVDNNRDVPTYILDRKAEFEYLLDRDGRNAGFRDWTSS</sequence>
<keyword evidence="3" id="KW-1185">Reference proteome</keyword>
<comment type="caution">
    <text evidence="2">The sequence shown here is derived from an EMBL/GenBank/DDBJ whole genome shotgun (WGS) entry which is preliminary data.</text>
</comment>
<dbReference type="Proteomes" id="UP001305779">
    <property type="component" value="Unassembled WGS sequence"/>
</dbReference>
<reference evidence="2 3" key="1">
    <citation type="journal article" date="2023" name="G3 (Bethesda)">
        <title>A chromosome-level genome assembly of Zasmidium syzygii isolated from banana leaves.</title>
        <authorList>
            <person name="van Westerhoven A.C."/>
            <person name="Mehrabi R."/>
            <person name="Talebi R."/>
            <person name="Steentjes M.B.F."/>
            <person name="Corcolon B."/>
            <person name="Chong P.A."/>
            <person name="Kema G.H.J."/>
            <person name="Seidl M.F."/>
        </authorList>
    </citation>
    <scope>NUCLEOTIDE SEQUENCE [LARGE SCALE GENOMIC DNA]</scope>
    <source>
        <strain evidence="2 3">P124</strain>
    </source>
</reference>
<gene>
    <name evidence="2" type="ORF">PRZ48_014762</name>
</gene>
<dbReference type="InterPro" id="IPR006813">
    <property type="entry name" value="Glyco_trans_17"/>
</dbReference>
<keyword evidence="1" id="KW-0472">Membrane</keyword>
<keyword evidence="1" id="KW-0812">Transmembrane</keyword>
<proteinExistence type="predicted"/>
<keyword evidence="1" id="KW-1133">Transmembrane helix</keyword>